<accession>A0A510E0J9</accession>
<dbReference type="EMBL" id="AP018930">
    <property type="protein sequence ID" value="BBG26006.1"/>
    <property type="molecule type" value="Genomic_DNA"/>
</dbReference>
<proteinExistence type="predicted"/>
<evidence type="ECO:0000313" key="3">
    <source>
        <dbReference type="Proteomes" id="UP000325030"/>
    </source>
</evidence>
<organism evidence="2 3">
    <name type="scientific">Sulfuracidifex tepidarius</name>
    <dbReference type="NCBI Taxonomy" id="1294262"/>
    <lineage>
        <taxon>Archaea</taxon>
        <taxon>Thermoproteota</taxon>
        <taxon>Thermoprotei</taxon>
        <taxon>Sulfolobales</taxon>
        <taxon>Sulfolobaceae</taxon>
        <taxon>Sulfuracidifex</taxon>
    </lineage>
</organism>
<protein>
    <submittedName>
        <fullName evidence="2">Uncharacterized protein</fullName>
    </submittedName>
</protein>
<dbReference type="AlphaFoldDB" id="A0A510E0J9"/>
<dbReference type="Proteomes" id="UP000325030">
    <property type="component" value="Chromosome"/>
</dbReference>
<feature type="compositionally biased region" description="Basic residues" evidence="1">
    <location>
        <begin position="29"/>
        <end position="39"/>
    </location>
</feature>
<name>A0A510E0J9_9CREN</name>
<reference evidence="3" key="1">
    <citation type="submission" date="2018-09" db="EMBL/GenBank/DDBJ databases">
        <title>Complete Genome Sequencing of Sulfolobus sp. JCM 16834.</title>
        <authorList>
            <person name="Kato S."/>
            <person name="Itoh T."/>
            <person name="Ohkuma M."/>
        </authorList>
    </citation>
    <scope>NUCLEOTIDE SEQUENCE [LARGE SCALE GENOMIC DNA]</scope>
    <source>
        <strain evidence="3">IC-007</strain>
    </source>
</reference>
<gene>
    <name evidence="2" type="ORF">IC007_0511</name>
</gene>
<evidence type="ECO:0000313" key="2">
    <source>
        <dbReference type="EMBL" id="BBG26006.1"/>
    </source>
</evidence>
<sequence>MFVYRSGLRFSSTSMSDERNGPLYSLKRDKGRRLPGKPR</sequence>
<evidence type="ECO:0000256" key="1">
    <source>
        <dbReference type="SAM" id="MobiDB-lite"/>
    </source>
</evidence>
<feature type="region of interest" description="Disordered" evidence="1">
    <location>
        <begin position="1"/>
        <end position="39"/>
    </location>
</feature>